<evidence type="ECO:0000313" key="2">
    <source>
        <dbReference type="EMBL" id="AWN35163.1"/>
    </source>
</evidence>
<keyword evidence="1" id="KW-0732">Signal</keyword>
<dbReference type="KEGG" id="meti:DK427_04915"/>
<dbReference type="Proteomes" id="UP000246058">
    <property type="component" value="Chromosome"/>
</dbReference>
<dbReference type="AlphaFoldDB" id="A0A2U8VNH3"/>
<name>A0A2U8VNH3_9HYPH</name>
<accession>A0A2U8VNH3</accession>
<dbReference type="OrthoDB" id="7933680at2"/>
<evidence type="ECO:0008006" key="4">
    <source>
        <dbReference type="Google" id="ProtNLM"/>
    </source>
</evidence>
<proteinExistence type="predicted"/>
<dbReference type="EMBL" id="CP029551">
    <property type="protein sequence ID" value="AWN35163.1"/>
    <property type="molecule type" value="Genomic_DNA"/>
</dbReference>
<protein>
    <recommendedName>
        <fullName evidence="4">Copper resistance protein CopC</fullName>
    </recommendedName>
</protein>
<organism evidence="2 3">
    <name type="scientific">Methylobacterium radiodurans</name>
    <dbReference type="NCBI Taxonomy" id="2202828"/>
    <lineage>
        <taxon>Bacteria</taxon>
        <taxon>Pseudomonadati</taxon>
        <taxon>Pseudomonadota</taxon>
        <taxon>Alphaproteobacteria</taxon>
        <taxon>Hyphomicrobiales</taxon>
        <taxon>Methylobacteriaceae</taxon>
        <taxon>Methylobacterium</taxon>
    </lineage>
</organism>
<gene>
    <name evidence="2" type="ORF">DK427_04915</name>
</gene>
<feature type="chain" id="PRO_5015880298" description="Copper resistance protein CopC" evidence="1">
    <location>
        <begin position="23"/>
        <end position="121"/>
    </location>
</feature>
<reference evidence="2 3" key="1">
    <citation type="submission" date="2018-05" db="EMBL/GenBank/DDBJ databases">
        <title>Complete Genome Sequence of Methylobacterium sp. 17Sr1-43.</title>
        <authorList>
            <person name="Srinivasan S."/>
        </authorList>
    </citation>
    <scope>NUCLEOTIDE SEQUENCE [LARGE SCALE GENOMIC DNA]</scope>
    <source>
        <strain evidence="2 3">17Sr1-43</strain>
    </source>
</reference>
<evidence type="ECO:0000313" key="3">
    <source>
        <dbReference type="Proteomes" id="UP000246058"/>
    </source>
</evidence>
<feature type="signal peptide" evidence="1">
    <location>
        <begin position="1"/>
        <end position="22"/>
    </location>
</feature>
<dbReference type="RefSeq" id="WP_109950289.1">
    <property type="nucleotide sequence ID" value="NZ_CP029551.1"/>
</dbReference>
<evidence type="ECO:0000256" key="1">
    <source>
        <dbReference type="SAM" id="SignalP"/>
    </source>
</evidence>
<sequence length="121" mass="12271">MRSAFRIAAVAMALATASPSLAAGPNGGQTTVSDGHPIEFVASESGVTFFLTGEDGKPVDTAGLTAKAFVQAGSKTETLTLKPAAPNRLVGDLKAPLAAGAKVVLSAKVHGHTIQARFEKQ</sequence>
<keyword evidence="3" id="KW-1185">Reference proteome</keyword>